<evidence type="ECO:0000313" key="1">
    <source>
        <dbReference type="EMBL" id="KPE51057.1"/>
    </source>
</evidence>
<accession>A0A0N0ZVQ7</accession>
<dbReference type="Proteomes" id="UP000037953">
    <property type="component" value="Unassembled WGS sequence"/>
</dbReference>
<protein>
    <submittedName>
        <fullName evidence="1">Uncharacterized protein</fullName>
    </submittedName>
</protein>
<dbReference type="RefSeq" id="WP_062698980.1">
    <property type="nucleotide sequence ID" value="NZ_LJOD01000006.1"/>
</dbReference>
<reference evidence="1 2" key="1">
    <citation type="journal article" date="2015" name="Genom Data">
        <title>Draft genome sequence of a multidrug-resistant Chryseobacterium indologenes isolate from Malaysia.</title>
        <authorList>
            <person name="Yu C.Y."/>
            <person name="Ang G.Y."/>
            <person name="Cheng H.J."/>
            <person name="Cheong Y.M."/>
            <person name="Yin W.F."/>
            <person name="Chan K.G."/>
        </authorList>
    </citation>
    <scope>NUCLEOTIDE SEQUENCE [LARGE SCALE GENOMIC DNA]</scope>
    <source>
        <strain evidence="1 2">CI_885</strain>
    </source>
</reference>
<dbReference type="AlphaFoldDB" id="A0A0N0ZVQ7"/>
<gene>
    <name evidence="1" type="ORF">AOB46_10285</name>
</gene>
<organism evidence="1 2">
    <name type="scientific">Chryseobacterium indologenes</name>
    <name type="common">Flavobacterium indologenes</name>
    <dbReference type="NCBI Taxonomy" id="253"/>
    <lineage>
        <taxon>Bacteria</taxon>
        <taxon>Pseudomonadati</taxon>
        <taxon>Bacteroidota</taxon>
        <taxon>Flavobacteriia</taxon>
        <taxon>Flavobacteriales</taxon>
        <taxon>Weeksellaceae</taxon>
        <taxon>Chryseobacterium group</taxon>
        <taxon>Chryseobacterium</taxon>
    </lineage>
</organism>
<dbReference type="PATRIC" id="fig|253.9.peg.3874"/>
<reference evidence="2" key="2">
    <citation type="submission" date="2015-09" db="EMBL/GenBank/DDBJ databases">
        <title>Draft genome sequence of a multidrug-resistant Chryseobacterium indologenes isolate from Malaysia.</title>
        <authorList>
            <person name="Yu C.Y."/>
            <person name="Ang G.Y."/>
            <person name="Chan K.-G."/>
        </authorList>
    </citation>
    <scope>NUCLEOTIDE SEQUENCE [LARGE SCALE GENOMIC DNA]</scope>
    <source>
        <strain evidence="2">CI_885</strain>
    </source>
</reference>
<proteinExistence type="predicted"/>
<dbReference type="OrthoDB" id="681054at2"/>
<sequence>MNWFIGATGTGVDTFAQRFYIGTARSTAPVRFLGQNYYGNGRTFIKAAPVAEAIGKFSFGLGMAMDGIGVWNYAQNRTSPNAVHPAKAGLNTTMGAIGVWGGPPGAVYFYILFWYRCFLSWRMGWCYE</sequence>
<comment type="caution">
    <text evidence="1">The sequence shown here is derived from an EMBL/GenBank/DDBJ whole genome shotgun (WGS) entry which is preliminary data.</text>
</comment>
<dbReference type="EMBL" id="LJOD01000006">
    <property type="protein sequence ID" value="KPE51057.1"/>
    <property type="molecule type" value="Genomic_DNA"/>
</dbReference>
<name>A0A0N0ZVQ7_CHRID</name>
<evidence type="ECO:0000313" key="2">
    <source>
        <dbReference type="Proteomes" id="UP000037953"/>
    </source>
</evidence>